<dbReference type="InterPro" id="IPR016181">
    <property type="entry name" value="Acyl_CoA_acyltransferase"/>
</dbReference>
<proteinExistence type="predicted"/>
<dbReference type="AlphaFoldDB" id="A0A1U9Z263"/>
<organism evidence="4 5">
    <name type="scientific">Martelella mediterranea DSM 17316</name>
    <dbReference type="NCBI Taxonomy" id="1122214"/>
    <lineage>
        <taxon>Bacteria</taxon>
        <taxon>Pseudomonadati</taxon>
        <taxon>Pseudomonadota</taxon>
        <taxon>Alphaproteobacteria</taxon>
        <taxon>Hyphomicrobiales</taxon>
        <taxon>Aurantimonadaceae</taxon>
        <taxon>Martelella</taxon>
    </lineage>
</organism>
<dbReference type="SUPFAM" id="SSF55729">
    <property type="entry name" value="Acyl-CoA N-acyltransferases (Nat)"/>
    <property type="match status" value="1"/>
</dbReference>
<dbReference type="InterPro" id="IPR000182">
    <property type="entry name" value="GNAT_dom"/>
</dbReference>
<keyword evidence="5" id="KW-1185">Reference proteome</keyword>
<dbReference type="RefSeq" id="WP_018063636.1">
    <property type="nucleotide sequence ID" value="NZ_AQWH01000004.1"/>
</dbReference>
<feature type="domain" description="N-acetyltransferase" evidence="3">
    <location>
        <begin position="11"/>
        <end position="162"/>
    </location>
</feature>
<evidence type="ECO:0000313" key="4">
    <source>
        <dbReference type="EMBL" id="AQZ51768.1"/>
    </source>
</evidence>
<keyword evidence="2" id="KW-0012">Acyltransferase</keyword>
<keyword evidence="1 4" id="KW-0808">Transferase</keyword>
<evidence type="ECO:0000259" key="3">
    <source>
        <dbReference type="PROSITE" id="PS51186"/>
    </source>
</evidence>
<accession>A0A1U9Z263</accession>
<dbReference type="OrthoDB" id="9789603at2"/>
<sequence length="162" mass="17905">MSDPTPDLENLVTREARLDDLPVLISIFAADTLGGHGDTTSDEAYDDYRDAFEAIKASASNTLYVAELDDIIVGTFQTTYIRTLTGRGGASLTIEAVQTHPDWRGRGIGARMIETAIDEARIEGCRLVQLMSNAAREDAHRFYERLGFRQSHLGFKMKLHGA</sequence>
<dbReference type="PROSITE" id="PS51186">
    <property type="entry name" value="GNAT"/>
    <property type="match status" value="1"/>
</dbReference>
<dbReference type="Proteomes" id="UP000191135">
    <property type="component" value="Chromosome"/>
</dbReference>
<evidence type="ECO:0000313" key="5">
    <source>
        <dbReference type="Proteomes" id="UP000191135"/>
    </source>
</evidence>
<dbReference type="KEGG" id="mmed:Mame_02440"/>
<reference evidence="4 5" key="1">
    <citation type="submission" date="2017-03" db="EMBL/GenBank/DDBJ databases">
        <title>Foreign affairs: Plasmid Transfer between Roseobacters and Rhizobia.</title>
        <authorList>
            <person name="Bartling P."/>
            <person name="Bunk B."/>
            <person name="Overmann J."/>
            <person name="Brinkmann H."/>
            <person name="Petersen J."/>
        </authorList>
    </citation>
    <scope>NUCLEOTIDE SEQUENCE [LARGE SCALE GENOMIC DNA]</scope>
    <source>
        <strain evidence="4 5">MACL11</strain>
    </source>
</reference>
<dbReference type="EMBL" id="CP020330">
    <property type="protein sequence ID" value="AQZ51768.1"/>
    <property type="molecule type" value="Genomic_DNA"/>
</dbReference>
<evidence type="ECO:0000256" key="2">
    <source>
        <dbReference type="ARBA" id="ARBA00023315"/>
    </source>
</evidence>
<dbReference type="InterPro" id="IPR050832">
    <property type="entry name" value="Bact_Acetyltransf"/>
</dbReference>
<dbReference type="Gene3D" id="3.40.630.30">
    <property type="match status" value="1"/>
</dbReference>
<dbReference type="GO" id="GO:0016747">
    <property type="term" value="F:acyltransferase activity, transferring groups other than amino-acyl groups"/>
    <property type="evidence" value="ECO:0007669"/>
    <property type="project" value="InterPro"/>
</dbReference>
<evidence type="ECO:0000256" key="1">
    <source>
        <dbReference type="ARBA" id="ARBA00022679"/>
    </source>
</evidence>
<dbReference type="Pfam" id="PF00583">
    <property type="entry name" value="Acetyltransf_1"/>
    <property type="match status" value="1"/>
</dbReference>
<dbReference type="eggNOG" id="COG0456">
    <property type="taxonomic scope" value="Bacteria"/>
</dbReference>
<dbReference type="CDD" id="cd04301">
    <property type="entry name" value="NAT_SF"/>
    <property type="match status" value="1"/>
</dbReference>
<protein>
    <submittedName>
        <fullName evidence="4">Aminoalkylphosphonic acid N-acetyltransferase</fullName>
    </submittedName>
</protein>
<dbReference type="PANTHER" id="PTHR43877">
    <property type="entry name" value="AMINOALKYLPHOSPHONATE N-ACETYLTRANSFERASE-RELATED-RELATED"/>
    <property type="match status" value="1"/>
</dbReference>
<dbReference type="STRING" id="1122214.Mame_02440"/>
<gene>
    <name evidence="4" type="ORF">Mame_02440</name>
</gene>
<name>A0A1U9Z263_9HYPH</name>